<dbReference type="SUPFAM" id="SSF47220">
    <property type="entry name" value="alpha-catenin/vinculin-like"/>
    <property type="match status" value="2"/>
</dbReference>
<dbReference type="Proteomes" id="UP000789524">
    <property type="component" value="Unassembled WGS sequence"/>
</dbReference>
<feature type="domain" description="Talin R4" evidence="5">
    <location>
        <begin position="253"/>
        <end position="377"/>
    </location>
</feature>
<dbReference type="Pfam" id="PF21865">
    <property type="entry name" value="TLN1-like_RS"/>
    <property type="match status" value="1"/>
</dbReference>
<evidence type="ECO:0000259" key="4">
    <source>
        <dbReference type="Pfam" id="PF08913"/>
    </source>
</evidence>
<dbReference type="GO" id="GO:0005178">
    <property type="term" value="F:integrin binding"/>
    <property type="evidence" value="ECO:0007669"/>
    <property type="project" value="TreeGrafter"/>
</dbReference>
<name>A0A8J2QXK8_9NEOP</name>
<keyword evidence="3" id="KW-0175">Coiled coil</keyword>
<dbReference type="GO" id="GO:0005925">
    <property type="term" value="C:focal adhesion"/>
    <property type="evidence" value="ECO:0007669"/>
    <property type="project" value="TreeGrafter"/>
</dbReference>
<comment type="caution">
    <text evidence="9">The sequence shown here is derived from an EMBL/GenBank/DDBJ whole genome shotgun (WGS) entry which is preliminary data.</text>
</comment>
<protein>
    <submittedName>
        <fullName evidence="9">(African queen) hypothetical protein</fullName>
    </submittedName>
</protein>
<dbReference type="Gene3D" id="1.20.1420.10">
    <property type="entry name" value="Talin, central domain"/>
    <property type="match status" value="5"/>
</dbReference>
<dbReference type="Pfam" id="PF21692">
    <property type="entry name" value="Talin_R4"/>
    <property type="match status" value="1"/>
</dbReference>
<evidence type="ECO:0000259" key="8">
    <source>
        <dbReference type="Pfam" id="PF25177"/>
    </source>
</evidence>
<feature type="domain" description="Vinculin-binding site-containing" evidence="4">
    <location>
        <begin position="1186"/>
        <end position="1309"/>
    </location>
</feature>
<dbReference type="InterPro" id="IPR049108">
    <property type="entry name" value="Talin_R4"/>
</dbReference>
<dbReference type="SUPFAM" id="SSF109885">
    <property type="entry name" value="I/LWEQ domain"/>
    <property type="match status" value="3"/>
</dbReference>
<dbReference type="EMBL" id="CAKASE010000071">
    <property type="protein sequence ID" value="CAG9573829.1"/>
    <property type="molecule type" value="Genomic_DNA"/>
</dbReference>
<feature type="domain" description="Talin IBS2B" evidence="7">
    <location>
        <begin position="7"/>
        <end position="94"/>
    </location>
</feature>
<dbReference type="GO" id="GO:0030036">
    <property type="term" value="P:actin cytoskeleton organization"/>
    <property type="evidence" value="ECO:0007669"/>
    <property type="project" value="TreeGrafter"/>
</dbReference>
<evidence type="ECO:0000256" key="3">
    <source>
        <dbReference type="SAM" id="Coils"/>
    </source>
</evidence>
<keyword evidence="2" id="KW-0963">Cytoplasm</keyword>
<dbReference type="GO" id="GO:0051015">
    <property type="term" value="F:actin filament binding"/>
    <property type="evidence" value="ECO:0007669"/>
    <property type="project" value="InterPro"/>
</dbReference>
<feature type="domain" description="Talin IBS2B" evidence="7">
    <location>
        <begin position="795"/>
        <end position="912"/>
    </location>
</feature>
<dbReference type="Pfam" id="PF21896">
    <property type="entry name" value="Talin_IBS2B"/>
    <property type="match status" value="3"/>
</dbReference>
<dbReference type="GO" id="GO:0005737">
    <property type="term" value="C:cytoplasm"/>
    <property type="evidence" value="ECO:0007669"/>
    <property type="project" value="UniProtKB-SubCell"/>
</dbReference>
<dbReference type="GO" id="GO:0098609">
    <property type="term" value="P:cell-cell adhesion"/>
    <property type="evidence" value="ECO:0007669"/>
    <property type="project" value="TreeGrafter"/>
</dbReference>
<reference evidence="9" key="1">
    <citation type="submission" date="2021-09" db="EMBL/GenBank/DDBJ databases">
        <authorList>
            <person name="Martin H S."/>
        </authorList>
    </citation>
    <scope>NUCLEOTIDE SEQUENCE</scope>
</reference>
<feature type="domain" description="Talin IBS2B" evidence="7">
    <location>
        <begin position="385"/>
        <end position="537"/>
    </location>
</feature>
<comment type="subcellular location">
    <subcellularLocation>
        <location evidence="1">Cytoplasm</location>
    </subcellularLocation>
</comment>
<accession>A0A8J2QXK8</accession>
<evidence type="ECO:0000259" key="6">
    <source>
        <dbReference type="Pfam" id="PF21865"/>
    </source>
</evidence>
<dbReference type="GO" id="GO:0005886">
    <property type="term" value="C:plasma membrane"/>
    <property type="evidence" value="ECO:0007669"/>
    <property type="project" value="TreeGrafter"/>
</dbReference>
<evidence type="ECO:0000259" key="5">
    <source>
        <dbReference type="Pfam" id="PF21692"/>
    </source>
</evidence>
<dbReference type="Pfam" id="PF08913">
    <property type="entry name" value="VBS"/>
    <property type="match status" value="1"/>
</dbReference>
<dbReference type="Gene3D" id="1.20.120.230">
    <property type="entry name" value="Alpha-catenin/vinculin-like"/>
    <property type="match status" value="5"/>
</dbReference>
<dbReference type="InterPro" id="IPR035964">
    <property type="entry name" value="I/LWEQ_dom_sf"/>
</dbReference>
<gene>
    <name evidence="9" type="ORF">DCHRY22_LOCUS10688</name>
</gene>
<dbReference type="PANTHER" id="PTHR19981:SF1">
    <property type="entry name" value="RHEA, ISOFORM B"/>
    <property type="match status" value="1"/>
</dbReference>
<evidence type="ECO:0000313" key="9">
    <source>
        <dbReference type="EMBL" id="CAG9573829.1"/>
    </source>
</evidence>
<dbReference type="InterPro" id="IPR015009">
    <property type="entry name" value="Vinculin-bd_dom"/>
</dbReference>
<proteinExistence type="predicted"/>
<keyword evidence="10" id="KW-1185">Reference proteome</keyword>
<evidence type="ECO:0000256" key="1">
    <source>
        <dbReference type="ARBA" id="ARBA00004496"/>
    </source>
</evidence>
<dbReference type="InterPro" id="IPR036723">
    <property type="entry name" value="Alpha-catenin/vinculin-like_sf"/>
</dbReference>
<sequence length="2142" mass="233177">MYQDILLSLAKAVANTTAALVLKAKNVAAQCKDEQPLQNTIIAAATHCALATSQLVACAKVVAPTLHNPACREQLTSAARLVAQAVERLVSSCQQAPPAAGPGVEQLVTAAQRVTDELERLLAHCHLDRRVQPSVVEQSVEGVVCASESVTEAADGPEMVRRARLLGQATARLIADIKTEAENQPSDSQRKLLAAAKLLADATARMVEAARLCASLPQDREKQENLRRAAEELKIIAADYGQHQAAPDKHRARLAESARQAASSATQLITSAHNAAHYNTNKYSQDTLSSECDVLEQQAARLARAARSWAAAPAQPAANLDLLAASDAFLQPSGHVIQAARGVLPTISDATAAKQLADTTHQFTASCADLRSSASRARSSGRGGELEAAEHVLLELQDELEQLEAAARDLELTPVHGHTAEWAYSALQTSGRSASSAGAQLAAGARRGDGAAAGRAASELAAALRDFTPPLRAAVTNASDTHRHKVLSCGKQVLQSSLTLVQRVQAQLASGQTDDEELMSLARAVSQNIEHTVDAAPALRELDAALDSIAQTLGVLDMGEFPTSDRPYSELQTELNSAAVELNSASARVAEGGAPEALPPAAEDYLTAFDRLIAVGLEMAGRTEELESRTQMMGSLKTVTVNSSKLLITAKSVSQDLTRPNAKNQLAAAARAVTDSINALVDVCTEAAPGQKECAAAVRNMQAARALLTAPSQPLTEMGYFDCLDAVVDQSKLLSEGMSGMAGAVKVGPGATDRLCRSVGTVASAVQGLVECTAQAAYLVAVSDESSVAGRAGLVDQAQFARAAAAIDTACAALSSPRAQQHQVLSAATAIAKHTSALCNACRAASARCTEPQSKRHFVQAAKDVANCTASLVKEIKALDADYCEENLSRCSSATRPLQDAVRSLRAFADSPEFAAVPARISPQARDNQEAILQCGRSIISESCCMVEAARALALNSSERTHWHTLAHHSKAVSDTIKSLVTNIREKAPGQRSCEAALQVIVQQQRALDLAALQAAGMELQPHAGNTLQGFSEQIENSLAEMMERIEPLRLAARSEAENLGHAVTQLVSYSEPLVSGTCGAASHMTDSAARDVLLQHATTVMETLALLVTAARQAAGNPRAVSAHGETDAQAALARSALSEMSARVRDLSLQAGAVGPLVESVARAVARLTEHRMSLIGSYDETDSFVDYQTRMVGVAKEIAHLASDMTAKAATEPSRLVEVGNAMVGKYERLATDSVGAAATTPNADVASRIRVSAVELGECVSELVRAGGHCRLSATALNQRAVADNARKVSEKVVSVLSALQAGSRGTQACIDAAATIATILGDLDTTILFASAGTLQSDKPGDTFSNHREGILKTAKTLVEDTKTLVSGAASSQDQLASAAHSAVDTIVQLCSVVKAGAASLGAGGPEPQVMVLHAARDAAAALRDLAAATAAASGKHVTSPDMQRLKHAAKRLSDKRWSLPLRADTLPRIKRRSVQIKDYNSCDSETDVFQSDQEDELVRLLDYSSHDDDVSPTIFHDSCEELITYFESKMTEVPKRVTNDDVNIRYNLASRNSLFDMDWRVLKYGETIFLGELRKLVDLCLEFLDKVENKRKRKAEEVDKANTDLDSEMKRLSQVIVDLDFQNLVLDKNEINTNKHTAAKPVVEKPKLKSPTFKVKKVKTINLAVNLEPDVEYIDDGDQTPTNEVKKDVVDIKTDNKKQFWDMFKDDSEWWKELAKRNLEKMKETRLELERFSGHELVLGEIKTEIDKYTREKETLESFIEDIDSSQTFNKDLEYDKKYEDMVLKLIQFAKKDFVFKGFDPLIEKLKHLSNIQLEGRHRKIHIHDILDVYSKIDISKYTYEELCLLERYYKEVIRKYKMETRGKENETDLDREDTRSAPPDYNRRIMLNVNSEQNHDDSYKGHMTNSLTRNSILKKSRHSRNSLEIFDLTRTYPMEYYANNWWKIYEDVLKNREQRFGSIDNWWNFYESILNGSHSDGDSSRIQTMIKQNRRRPASRMEEQLRMLEEVQHARFRESEAVQTGDEESVRYTPDTVSTTAWRLPSTGSDTTQRASDIYIRLRNINSNLLWRQSPTAILQSGPLSMSSQRHLDSISSMASIIIFLIISSDHNPDMMEQSHKLLTDFERGCHSEALKVQY</sequence>
<evidence type="ECO:0000259" key="7">
    <source>
        <dbReference type="Pfam" id="PF21896"/>
    </source>
</evidence>
<dbReference type="InterPro" id="IPR054060">
    <property type="entry name" value="TLN1-like_RS"/>
</dbReference>
<dbReference type="Pfam" id="PF25177">
    <property type="entry name" value="Talin_VBS2"/>
    <property type="match status" value="1"/>
</dbReference>
<feature type="domain" description="Talin 1-like rod-segment" evidence="6">
    <location>
        <begin position="990"/>
        <end position="1154"/>
    </location>
</feature>
<feature type="domain" description="Talin-1/2 VBS2" evidence="8">
    <location>
        <begin position="137"/>
        <end position="238"/>
    </location>
</feature>
<evidence type="ECO:0000313" key="10">
    <source>
        <dbReference type="Proteomes" id="UP000789524"/>
    </source>
</evidence>
<organism evidence="9 10">
    <name type="scientific">Danaus chrysippus</name>
    <name type="common">African queen</name>
    <dbReference type="NCBI Taxonomy" id="151541"/>
    <lineage>
        <taxon>Eukaryota</taxon>
        <taxon>Metazoa</taxon>
        <taxon>Ecdysozoa</taxon>
        <taxon>Arthropoda</taxon>
        <taxon>Hexapoda</taxon>
        <taxon>Insecta</taxon>
        <taxon>Pterygota</taxon>
        <taxon>Neoptera</taxon>
        <taxon>Endopterygota</taxon>
        <taxon>Lepidoptera</taxon>
        <taxon>Glossata</taxon>
        <taxon>Ditrysia</taxon>
        <taxon>Papilionoidea</taxon>
        <taxon>Nymphalidae</taxon>
        <taxon>Danainae</taxon>
        <taxon>Danaini</taxon>
        <taxon>Danaina</taxon>
        <taxon>Danaus</taxon>
        <taxon>Anosia</taxon>
    </lineage>
</organism>
<evidence type="ECO:0000256" key="2">
    <source>
        <dbReference type="ARBA" id="ARBA00022490"/>
    </source>
</evidence>
<feature type="coiled-coil region" evidence="3">
    <location>
        <begin position="386"/>
        <end position="413"/>
    </location>
</feature>
<dbReference type="PANTHER" id="PTHR19981">
    <property type="entry name" value="TALIN"/>
    <property type="match status" value="1"/>
</dbReference>
<dbReference type="OrthoDB" id="10262320at2759"/>
<dbReference type="InterPro" id="IPR057346">
    <property type="entry name" value="Talin1/2_VBS2"/>
</dbReference>
<dbReference type="InterPro" id="IPR054082">
    <property type="entry name" value="Talin_IBS2B"/>
</dbReference>